<keyword evidence="1" id="KW-0812">Transmembrane</keyword>
<dbReference type="RefSeq" id="WP_101713409.1">
    <property type="nucleotide sequence ID" value="NZ_CP026100.1"/>
</dbReference>
<dbReference type="EMBL" id="PJRQ01000024">
    <property type="protein sequence ID" value="PLR14869.1"/>
    <property type="molecule type" value="Genomic_DNA"/>
</dbReference>
<feature type="transmembrane region" description="Helical" evidence="1">
    <location>
        <begin position="427"/>
        <end position="444"/>
    </location>
</feature>
<sequence length="574" mass="62583">MSHDIWDVLGIAPTRDRDTIRRAYARRLRATNPEDDAEGFMRLREAHDEAVARIDWDWAWDDEDTPDAAPGQDAGEVLVRAGPAAPAGIDAAPMAAPMAARSAETEELEIRLERLADLLRRADHPPRHELEAAFQAVLNAEALEALAVADSIEQRVAHLLLATAPHSDPLLAPAIEAFRWRGDDLHFEPTPAQQAVIQRGDFVERRERLLQSDEQARKVMAVLEGPPSARIPLWRRLNPRFEIVMKAVLERIGDGGGVLMAGFNEDTVALWRRRYDRPRLTSGMIWLTLLAPLLAPLIAALNDLSPPAILAAYLVTAGAILAAQLFYLHGYLRLKTAWEIHRSWRASLLERIGWSPLSLALLPVSALLPDSPWSAVAVAVVGALLLAWTFATTEPSSDPGFPLHQRLLSQAVPFAWILSLTLFDVDVVTPAMVVALGVAAAIDFRGGVHTIQAWHLEMGKVARLAGAAAFVAATIAAGLVAWLMAGKTPPTWAPVCVGAVLALAIAHRMPVAVLGEQLAKTRYYGMFVLFWLSRGLDAVVGSWLVTSTLWMLIGMAVGLILSLIVEARDRNPAG</sequence>
<proteinExistence type="predicted"/>
<dbReference type="OrthoDB" id="8094857at2"/>
<feature type="transmembrane region" description="Helical" evidence="1">
    <location>
        <begin position="549"/>
        <end position="567"/>
    </location>
</feature>
<feature type="transmembrane region" description="Helical" evidence="1">
    <location>
        <begin position="280"/>
        <end position="301"/>
    </location>
</feature>
<feature type="transmembrane region" description="Helical" evidence="1">
    <location>
        <begin position="464"/>
        <end position="485"/>
    </location>
</feature>
<evidence type="ECO:0000313" key="5">
    <source>
        <dbReference type="Proteomes" id="UP000281192"/>
    </source>
</evidence>
<protein>
    <recommendedName>
        <fullName evidence="6">J domain-containing protein</fullName>
    </recommendedName>
</protein>
<dbReference type="KEGG" id="cfh:C1707_24900"/>
<reference evidence="2 5" key="2">
    <citation type="submission" date="2018-01" db="EMBL/GenBank/DDBJ databases">
        <title>Complete genome sequence of Caulobacter flavus RHGG3.</title>
        <authorList>
            <person name="Yang E."/>
        </authorList>
    </citation>
    <scope>NUCLEOTIDE SEQUENCE [LARGE SCALE GENOMIC DNA]</scope>
    <source>
        <strain evidence="2 5">RHGG3</strain>
    </source>
</reference>
<keyword evidence="5" id="KW-1185">Reference proteome</keyword>
<gene>
    <name evidence="2" type="ORF">C1707_24900</name>
    <name evidence="3" type="ORF">CFHF_12955</name>
</gene>
<name>A0A2N5CTA2_9CAUL</name>
<evidence type="ECO:0000256" key="1">
    <source>
        <dbReference type="SAM" id="Phobius"/>
    </source>
</evidence>
<dbReference type="Proteomes" id="UP000234483">
    <property type="component" value="Unassembled WGS sequence"/>
</dbReference>
<evidence type="ECO:0000313" key="2">
    <source>
        <dbReference type="EMBL" id="AYV49223.1"/>
    </source>
</evidence>
<dbReference type="AlphaFoldDB" id="A0A2N5CTA2"/>
<evidence type="ECO:0000313" key="4">
    <source>
        <dbReference type="Proteomes" id="UP000234483"/>
    </source>
</evidence>
<feature type="transmembrane region" description="Helical" evidence="1">
    <location>
        <begin position="373"/>
        <end position="391"/>
    </location>
</feature>
<organism evidence="3 4">
    <name type="scientific">Caulobacter flavus</name>
    <dbReference type="NCBI Taxonomy" id="1679497"/>
    <lineage>
        <taxon>Bacteria</taxon>
        <taxon>Pseudomonadati</taxon>
        <taxon>Pseudomonadota</taxon>
        <taxon>Alphaproteobacteria</taxon>
        <taxon>Caulobacterales</taxon>
        <taxon>Caulobacteraceae</taxon>
        <taxon>Caulobacter</taxon>
    </lineage>
</organism>
<evidence type="ECO:0008006" key="6">
    <source>
        <dbReference type="Google" id="ProtNLM"/>
    </source>
</evidence>
<evidence type="ECO:0000313" key="3">
    <source>
        <dbReference type="EMBL" id="PLR14869.1"/>
    </source>
</evidence>
<reference evidence="3 4" key="1">
    <citation type="submission" date="2017-12" db="EMBL/GenBank/DDBJ databases">
        <title>The genome sequence of Caulobacter flavus CGMCC1 15093.</title>
        <authorList>
            <person name="Gao J."/>
            <person name="Mao X."/>
            <person name="Sun J."/>
        </authorList>
    </citation>
    <scope>NUCLEOTIDE SEQUENCE [LARGE SCALE GENOMIC DNA]</scope>
    <source>
        <strain evidence="3 4">CGMCC1 15093</strain>
    </source>
</reference>
<keyword evidence="1" id="KW-0472">Membrane</keyword>
<dbReference type="EMBL" id="CP026100">
    <property type="protein sequence ID" value="AYV49223.1"/>
    <property type="molecule type" value="Genomic_DNA"/>
</dbReference>
<accession>A0A2N5CTA2</accession>
<keyword evidence="1" id="KW-1133">Transmembrane helix</keyword>
<feature type="transmembrane region" description="Helical" evidence="1">
    <location>
        <begin position="307"/>
        <end position="328"/>
    </location>
</feature>
<dbReference type="Proteomes" id="UP000281192">
    <property type="component" value="Chromosome"/>
</dbReference>